<dbReference type="EMBL" id="CP042914">
    <property type="protein sequence ID" value="QEG43417.1"/>
    <property type="molecule type" value="Genomic_DNA"/>
</dbReference>
<organism evidence="1 2">
    <name type="scientific">Roseimaritima ulvae</name>
    <dbReference type="NCBI Taxonomy" id="980254"/>
    <lineage>
        <taxon>Bacteria</taxon>
        <taxon>Pseudomonadati</taxon>
        <taxon>Planctomycetota</taxon>
        <taxon>Planctomycetia</taxon>
        <taxon>Pirellulales</taxon>
        <taxon>Pirellulaceae</taxon>
        <taxon>Roseimaritima</taxon>
    </lineage>
</organism>
<dbReference type="RefSeq" id="WP_148080594.1">
    <property type="nucleotide sequence ID" value="NZ_CP042914.1"/>
</dbReference>
<dbReference type="Proteomes" id="UP000325286">
    <property type="component" value="Chromosome"/>
</dbReference>
<evidence type="ECO:0000313" key="2">
    <source>
        <dbReference type="Proteomes" id="UP000325286"/>
    </source>
</evidence>
<proteinExistence type="predicted"/>
<gene>
    <name evidence="1" type="ORF">UC8_54660</name>
</gene>
<dbReference type="KEGG" id="rul:UC8_54660"/>
<dbReference type="OrthoDB" id="188944at2"/>
<protein>
    <submittedName>
        <fullName evidence="1">Uncharacterized protein</fullName>
    </submittedName>
</protein>
<accession>A0A5B9QWM4</accession>
<name>A0A5B9QWM4_9BACT</name>
<dbReference type="AlphaFoldDB" id="A0A5B9QWM4"/>
<reference evidence="1 2" key="1">
    <citation type="submission" date="2019-08" db="EMBL/GenBank/DDBJ databases">
        <title>Deep-cultivation of Planctomycetes and their phenomic and genomic characterization uncovers novel biology.</title>
        <authorList>
            <person name="Wiegand S."/>
            <person name="Jogler M."/>
            <person name="Boedeker C."/>
            <person name="Pinto D."/>
            <person name="Vollmers J."/>
            <person name="Rivas-Marin E."/>
            <person name="Kohn T."/>
            <person name="Peeters S.H."/>
            <person name="Heuer A."/>
            <person name="Rast P."/>
            <person name="Oberbeckmann S."/>
            <person name="Bunk B."/>
            <person name="Jeske O."/>
            <person name="Meyerdierks A."/>
            <person name="Storesund J.E."/>
            <person name="Kallscheuer N."/>
            <person name="Luecker S."/>
            <person name="Lage O.M."/>
            <person name="Pohl T."/>
            <person name="Merkel B.J."/>
            <person name="Hornburger P."/>
            <person name="Mueller R.-W."/>
            <person name="Bruemmer F."/>
            <person name="Labrenz M."/>
            <person name="Spormann A.M."/>
            <person name="Op den Camp H."/>
            <person name="Overmann J."/>
            <person name="Amann R."/>
            <person name="Jetten M.S.M."/>
            <person name="Mascher T."/>
            <person name="Medema M.H."/>
            <person name="Devos D.P."/>
            <person name="Kaster A.-K."/>
            <person name="Ovreas L."/>
            <person name="Rohde M."/>
            <person name="Galperin M.Y."/>
            <person name="Jogler C."/>
        </authorList>
    </citation>
    <scope>NUCLEOTIDE SEQUENCE [LARGE SCALE GENOMIC DNA]</scope>
    <source>
        <strain evidence="1 2">UC8</strain>
    </source>
</reference>
<evidence type="ECO:0000313" key="1">
    <source>
        <dbReference type="EMBL" id="QEG43417.1"/>
    </source>
</evidence>
<keyword evidence="2" id="KW-1185">Reference proteome</keyword>
<sequence length="252" mass="27869">MNADALPWPPASICIRPSSLDVQLIAADIYARTCRTDFSAPGFCVVNLGSSMDSVAFRQLMVDLKRAMAVVHESQTENTLIYVSAARFDQQETTRPHLDGGPDECFLMLGYEPSEVDAELEIADYAKCAFDLGLSPKEFMAKHNPVFPSGHDLLRSYSTRIPCFSRSDYQIICVNDSSAPFSQDQPTWQGTLHTATILTPDETKRRVINSTMIALAPAGTPDTITGVQQQEFITTSIVHCRGYDKSHLKDDL</sequence>